<keyword evidence="3" id="KW-0597">Phosphoprotein</keyword>
<dbReference type="SUPFAM" id="SSF52540">
    <property type="entry name" value="P-loop containing nucleoside triphosphate hydrolases"/>
    <property type="match status" value="1"/>
</dbReference>
<dbReference type="CDD" id="cd17535">
    <property type="entry name" value="REC_NarL-like"/>
    <property type="match status" value="1"/>
</dbReference>
<gene>
    <name evidence="5" type="primary">cpaE</name>
    <name evidence="5" type="ORF">LAD12857_34470</name>
</gene>
<keyword evidence="6" id="KW-1185">Reference proteome</keyword>
<reference evidence="5 6" key="1">
    <citation type="journal article" date="2024" name="Int. J. Syst. Evol. Microbiol.">
        <title>Lacrimispora brassicae sp. nov. isolated from fermented cabbage, and proposal of Clostridium indicum Gundawar et al. 2019 and Clostridium methoxybenzovorans Mechichi et al. 1999 as heterotypic synonyms of Lacrimispora amygdalina (Parshina et al. 2003) Haas and Blanchard 2020 and Lacrimispora indolis (McClung and McCoy 1957) Haas and Blanchard 2020, respectively.</title>
        <authorList>
            <person name="Kobayashi H."/>
            <person name="Tanizawa Y."/>
            <person name="Sakamoto M."/>
            <person name="Ohkuma M."/>
            <person name="Tohno M."/>
        </authorList>
    </citation>
    <scope>NUCLEOTIDE SEQUENCE [LARGE SCALE GENOMIC DNA]</scope>
    <source>
        <strain evidence="5 6">DSM 12857</strain>
    </source>
</reference>
<organism evidence="5 6">
    <name type="scientific">Lacrimispora amygdalina</name>
    <dbReference type="NCBI Taxonomy" id="253257"/>
    <lineage>
        <taxon>Bacteria</taxon>
        <taxon>Bacillati</taxon>
        <taxon>Bacillota</taxon>
        <taxon>Clostridia</taxon>
        <taxon>Lachnospirales</taxon>
        <taxon>Lachnospiraceae</taxon>
        <taxon>Lacrimispora</taxon>
    </lineage>
</organism>
<comment type="function">
    <text evidence="2">May play the central regulatory role in sporulation. It may be an element of the effector pathway responsible for the activation of sporulation genes in response to nutritional stress. Spo0A may act in concert with spo0H (a sigma factor) to control the expression of some genes that are critical to the sporulation process.</text>
</comment>
<dbReference type="InterPro" id="IPR011006">
    <property type="entry name" value="CheY-like_superfamily"/>
</dbReference>
<dbReference type="EMBL" id="BRPJ01000074">
    <property type="protein sequence ID" value="GLB31524.1"/>
    <property type="molecule type" value="Genomic_DNA"/>
</dbReference>
<dbReference type="PROSITE" id="PS50110">
    <property type="entry name" value="RESPONSE_REGULATORY"/>
    <property type="match status" value="1"/>
</dbReference>
<comment type="caution">
    <text evidence="5">The sequence shown here is derived from an EMBL/GenBank/DDBJ whole genome shotgun (WGS) entry which is preliminary data.</text>
</comment>
<dbReference type="InterPro" id="IPR027417">
    <property type="entry name" value="P-loop_NTPase"/>
</dbReference>
<dbReference type="Gene3D" id="3.40.50.300">
    <property type="entry name" value="P-loop containing nucleotide triphosphate hydrolases"/>
    <property type="match status" value="1"/>
</dbReference>
<evidence type="ECO:0000313" key="6">
    <source>
        <dbReference type="Proteomes" id="UP001419084"/>
    </source>
</evidence>
<evidence type="ECO:0000313" key="5">
    <source>
        <dbReference type="EMBL" id="GLB31524.1"/>
    </source>
</evidence>
<name>A0ABQ5M984_9FIRM</name>
<feature type="modified residue" description="4-aspartylphosphate" evidence="3">
    <location>
        <position position="57"/>
    </location>
</feature>
<dbReference type="SUPFAM" id="SSF52172">
    <property type="entry name" value="CheY-like"/>
    <property type="match status" value="1"/>
</dbReference>
<dbReference type="SMART" id="SM00448">
    <property type="entry name" value="REC"/>
    <property type="match status" value="1"/>
</dbReference>
<feature type="domain" description="Response regulatory" evidence="4">
    <location>
        <begin position="6"/>
        <end position="122"/>
    </location>
</feature>
<dbReference type="Gene3D" id="3.40.50.2300">
    <property type="match status" value="1"/>
</dbReference>
<evidence type="ECO:0000256" key="1">
    <source>
        <dbReference type="ARBA" id="ARBA00018672"/>
    </source>
</evidence>
<dbReference type="Proteomes" id="UP001419084">
    <property type="component" value="Unassembled WGS sequence"/>
</dbReference>
<proteinExistence type="predicted"/>
<dbReference type="PANTHER" id="PTHR43384">
    <property type="entry name" value="SEPTUM SITE-DETERMINING PROTEIN MIND HOMOLOG, CHLOROPLASTIC-RELATED"/>
    <property type="match status" value="1"/>
</dbReference>
<evidence type="ECO:0000259" key="4">
    <source>
        <dbReference type="PROSITE" id="PS50110"/>
    </source>
</evidence>
<dbReference type="InterPro" id="IPR025669">
    <property type="entry name" value="AAA_dom"/>
</dbReference>
<evidence type="ECO:0000256" key="2">
    <source>
        <dbReference type="ARBA" id="ARBA00024867"/>
    </source>
</evidence>
<evidence type="ECO:0000256" key="3">
    <source>
        <dbReference type="PROSITE-ProRule" id="PRU00169"/>
    </source>
</evidence>
<dbReference type="InterPro" id="IPR050625">
    <property type="entry name" value="ParA/MinD_ATPase"/>
</dbReference>
<accession>A0ABQ5M984</accession>
<protein>
    <recommendedName>
        <fullName evidence="1">Stage 0 sporulation protein A homolog</fullName>
    </recommendedName>
</protein>
<dbReference type="Pfam" id="PF13614">
    <property type="entry name" value="AAA_31"/>
    <property type="match status" value="1"/>
</dbReference>
<dbReference type="InterPro" id="IPR058245">
    <property type="entry name" value="NreC/VraR/RcsB-like_REC"/>
</dbReference>
<sequence>MDSIIRVVIADDSKDARDSIKSMLELEKMIEVVGEAGNGIEAVQLARETLPDIILMDINMPVKDGISATEEINVDFPEIAIIMISVQNEREYLRKAMVAGAREFVAKPFSYDDLLNTIKKTYELELKRRKKSSDSKAEEELNAKIISVYSSKGGSGKTTIATNLAVSLAKQTKKRVALIDLDLLFGNVSVHMNITSKNNIAELVKVINSLDDELLDDFLMPHISGVRVLTAPIKPEYSEYINEQHVKTLLSYLKKSYHYVIIDTCSNFAETTLAALDASEKILYLSTLDLPSIKNAISGLEVMETLNYDKTKVHVVINKATEIYGVKLEDFEKTVGTEIWAAVPEDYNTVIRSHNKGLPFVMTRTKSPVQKSLDDMGSRLIAEKKGESLKNGEKKEIKKVNLKKSFFGKVLEMRS</sequence>
<dbReference type="InterPro" id="IPR001789">
    <property type="entry name" value="Sig_transdc_resp-reg_receiver"/>
</dbReference>
<dbReference type="PANTHER" id="PTHR43384:SF13">
    <property type="entry name" value="SLR0110 PROTEIN"/>
    <property type="match status" value="1"/>
</dbReference>
<dbReference type="Pfam" id="PF00072">
    <property type="entry name" value="Response_reg"/>
    <property type="match status" value="1"/>
</dbReference>